<dbReference type="NCBIfam" id="NF038126">
    <property type="entry name" value="PEP_CTERM_FxDxF"/>
    <property type="match status" value="1"/>
</dbReference>
<dbReference type="NCBIfam" id="TIGR02595">
    <property type="entry name" value="PEP_CTERM"/>
    <property type="match status" value="1"/>
</dbReference>
<accession>A0ABT0YJ33</accession>
<keyword evidence="1" id="KW-0732">Signal</keyword>
<protein>
    <submittedName>
        <fullName evidence="3">FxDxF family PEP-CTERM protein</fullName>
    </submittedName>
</protein>
<feature type="domain" description="Ice-binding protein C-terminal" evidence="2">
    <location>
        <begin position="170"/>
        <end position="194"/>
    </location>
</feature>
<comment type="caution">
    <text evidence="3">The sequence shown here is derived from an EMBL/GenBank/DDBJ whole genome shotgun (WGS) entry which is preliminary data.</text>
</comment>
<evidence type="ECO:0000259" key="2">
    <source>
        <dbReference type="Pfam" id="PF07589"/>
    </source>
</evidence>
<reference evidence="3" key="1">
    <citation type="submission" date="2022-05" db="EMBL/GenBank/DDBJ databases">
        <title>Schlegelella sp. nov., isolated from mangrove soil.</title>
        <authorList>
            <person name="Liu Y."/>
            <person name="Ge X."/>
            <person name="Liu W."/>
        </authorList>
    </citation>
    <scope>NUCLEOTIDE SEQUENCE</scope>
    <source>
        <strain evidence="3">S2-27</strain>
    </source>
</reference>
<dbReference type="InterPro" id="IPR013424">
    <property type="entry name" value="Ice-binding_C"/>
</dbReference>
<feature type="signal peptide" evidence="1">
    <location>
        <begin position="1"/>
        <end position="24"/>
    </location>
</feature>
<gene>
    <name evidence="3" type="ORF">M8A51_02690</name>
</gene>
<organism evidence="3 4">
    <name type="scientific">Caldimonas mangrovi</name>
    <dbReference type="NCBI Taxonomy" id="2944811"/>
    <lineage>
        <taxon>Bacteria</taxon>
        <taxon>Pseudomonadati</taxon>
        <taxon>Pseudomonadota</taxon>
        <taxon>Betaproteobacteria</taxon>
        <taxon>Burkholderiales</taxon>
        <taxon>Sphaerotilaceae</taxon>
        <taxon>Caldimonas</taxon>
    </lineage>
</organism>
<evidence type="ECO:0000256" key="1">
    <source>
        <dbReference type="SAM" id="SignalP"/>
    </source>
</evidence>
<dbReference type="Pfam" id="PF07589">
    <property type="entry name" value="PEP-CTERM"/>
    <property type="match status" value="1"/>
</dbReference>
<sequence>MRLKLSTAMAALALGFAAAGNSHAATYTYSFTQLTSGETVAPLATLTVEDIAGGAQFTLEGSFGSLGDGSFLSRIEFNGPDGTATAVSGNAIAAGPVYGAHVNASYDFTWETVFPVSNGPGSDRFLPTDTAVWSITGDGFNAASFGGTAMIHLQGVTEFGNYSSIKVLAPIPEPETYALMLAGLAAVGLAARRRQQRSQA</sequence>
<proteinExistence type="predicted"/>
<keyword evidence="4" id="KW-1185">Reference proteome</keyword>
<dbReference type="Proteomes" id="UP001165541">
    <property type="component" value="Unassembled WGS sequence"/>
</dbReference>
<name>A0ABT0YJ33_9BURK</name>
<feature type="chain" id="PRO_5045759372" evidence="1">
    <location>
        <begin position="25"/>
        <end position="200"/>
    </location>
</feature>
<dbReference type="EMBL" id="JAMKFE010000002">
    <property type="protein sequence ID" value="MCM5678434.1"/>
    <property type="molecule type" value="Genomic_DNA"/>
</dbReference>
<evidence type="ECO:0000313" key="4">
    <source>
        <dbReference type="Proteomes" id="UP001165541"/>
    </source>
</evidence>
<evidence type="ECO:0000313" key="3">
    <source>
        <dbReference type="EMBL" id="MCM5678434.1"/>
    </source>
</evidence>
<dbReference type="RefSeq" id="WP_251776587.1">
    <property type="nucleotide sequence ID" value="NZ_JAMKFE010000002.1"/>
</dbReference>